<evidence type="ECO:0000256" key="8">
    <source>
        <dbReference type="ARBA" id="ARBA00048679"/>
    </source>
</evidence>
<dbReference type="Pfam" id="PF00069">
    <property type="entry name" value="Pkinase"/>
    <property type="match status" value="1"/>
</dbReference>
<dbReference type="InterPro" id="IPR011009">
    <property type="entry name" value="Kinase-like_dom_sf"/>
</dbReference>
<sequence>MLNRAFYLITKLGFGTSSTVWLARDVRRWWWQEKHVALKITVNDLSTKSGESEIALVNHIARTNPLHPGRQFLRTPIDTFKIQGPNGTHSVQVYEPMRESLCVLRDRMTGRRFSPGLVKTTLSFILSGLDYLHNQCHVVHGDLNTENVLIPIESPRVLNRFIHKGLFATPEIHRANNRVTYLSRQDIGELDPRALVGPPKIIDFGASTILGESNTAQHLHNQLVRYKAPELLLGTPFGYGVDIWNLGLMTWDLLQGDGLLEVRDLVEGVKTEEMQLAEIIGLLGPPPKSIRAQGSKSHLYFDSNGHFKFPELVPQPKALKERIDSLQKNDRPLFLDFLRSMLNWDPSKRKPAQELLVHPWLVQEQFKYT</sequence>
<organism evidence="11 12">
    <name type="scientific">Rhizoctonia solani</name>
    <dbReference type="NCBI Taxonomy" id="456999"/>
    <lineage>
        <taxon>Eukaryota</taxon>
        <taxon>Fungi</taxon>
        <taxon>Dikarya</taxon>
        <taxon>Basidiomycota</taxon>
        <taxon>Agaricomycotina</taxon>
        <taxon>Agaricomycetes</taxon>
        <taxon>Cantharellales</taxon>
        <taxon>Ceratobasidiaceae</taxon>
        <taxon>Rhizoctonia</taxon>
    </lineage>
</organism>
<dbReference type="PANTHER" id="PTHR47634">
    <property type="entry name" value="PROTEIN KINASE DOMAIN-CONTAINING PROTEIN-RELATED"/>
    <property type="match status" value="1"/>
</dbReference>
<dbReference type="GO" id="GO:0005524">
    <property type="term" value="F:ATP binding"/>
    <property type="evidence" value="ECO:0007669"/>
    <property type="project" value="UniProtKB-UniRule"/>
</dbReference>
<evidence type="ECO:0000256" key="5">
    <source>
        <dbReference type="ARBA" id="ARBA00022777"/>
    </source>
</evidence>
<evidence type="ECO:0000256" key="7">
    <source>
        <dbReference type="ARBA" id="ARBA00047899"/>
    </source>
</evidence>
<dbReference type="Proteomes" id="UP000663846">
    <property type="component" value="Unassembled WGS sequence"/>
</dbReference>
<dbReference type="SMART" id="SM00220">
    <property type="entry name" value="S_TKc"/>
    <property type="match status" value="1"/>
</dbReference>
<evidence type="ECO:0000259" key="10">
    <source>
        <dbReference type="PROSITE" id="PS50011"/>
    </source>
</evidence>
<dbReference type="Gene3D" id="1.10.510.10">
    <property type="entry name" value="Transferase(Phosphotransferase) domain 1"/>
    <property type="match status" value="1"/>
</dbReference>
<dbReference type="EMBL" id="CAJMWS010000614">
    <property type="protein sequence ID" value="CAE6455250.1"/>
    <property type="molecule type" value="Genomic_DNA"/>
</dbReference>
<keyword evidence="5" id="KW-0418">Kinase</keyword>
<dbReference type="GO" id="GO:0050684">
    <property type="term" value="P:regulation of mRNA processing"/>
    <property type="evidence" value="ECO:0007669"/>
    <property type="project" value="TreeGrafter"/>
</dbReference>
<keyword evidence="3" id="KW-0808">Transferase</keyword>
<dbReference type="InterPro" id="IPR000719">
    <property type="entry name" value="Prot_kinase_dom"/>
</dbReference>
<accession>A0A8H3BG99</accession>
<feature type="domain" description="Protein kinase" evidence="10">
    <location>
        <begin position="6"/>
        <end position="361"/>
    </location>
</feature>
<dbReference type="GO" id="GO:0004674">
    <property type="term" value="F:protein serine/threonine kinase activity"/>
    <property type="evidence" value="ECO:0007669"/>
    <property type="project" value="UniProtKB-KW"/>
</dbReference>
<dbReference type="Gene3D" id="3.30.200.20">
    <property type="entry name" value="Phosphorylase Kinase, domain 1"/>
    <property type="match status" value="1"/>
</dbReference>
<dbReference type="AlphaFoldDB" id="A0A8H3BG99"/>
<dbReference type="EC" id="2.7.11.1" evidence="1"/>
<comment type="catalytic activity">
    <reaction evidence="8">
        <text>L-seryl-[protein] + ATP = O-phospho-L-seryl-[protein] + ADP + H(+)</text>
        <dbReference type="Rhea" id="RHEA:17989"/>
        <dbReference type="Rhea" id="RHEA-COMP:9863"/>
        <dbReference type="Rhea" id="RHEA-COMP:11604"/>
        <dbReference type="ChEBI" id="CHEBI:15378"/>
        <dbReference type="ChEBI" id="CHEBI:29999"/>
        <dbReference type="ChEBI" id="CHEBI:30616"/>
        <dbReference type="ChEBI" id="CHEBI:83421"/>
        <dbReference type="ChEBI" id="CHEBI:456216"/>
        <dbReference type="EC" id="2.7.11.1"/>
    </reaction>
</comment>
<evidence type="ECO:0000256" key="9">
    <source>
        <dbReference type="PROSITE-ProRule" id="PRU10141"/>
    </source>
</evidence>
<proteinExistence type="predicted"/>
<feature type="binding site" evidence="9">
    <location>
        <position position="39"/>
    </location>
    <ligand>
        <name>ATP</name>
        <dbReference type="ChEBI" id="CHEBI:30616"/>
    </ligand>
</feature>
<evidence type="ECO:0000313" key="12">
    <source>
        <dbReference type="Proteomes" id="UP000663846"/>
    </source>
</evidence>
<keyword evidence="4 9" id="KW-0547">Nucleotide-binding</keyword>
<dbReference type="InterPro" id="IPR017441">
    <property type="entry name" value="Protein_kinase_ATP_BS"/>
</dbReference>
<dbReference type="PROSITE" id="PS50011">
    <property type="entry name" value="PROTEIN_KINASE_DOM"/>
    <property type="match status" value="1"/>
</dbReference>
<protein>
    <recommendedName>
        <fullName evidence="1">non-specific serine/threonine protein kinase</fullName>
        <ecNumber evidence="1">2.7.11.1</ecNumber>
    </recommendedName>
</protein>
<gene>
    <name evidence="11" type="ORF">RDB_LOCUS151501</name>
</gene>
<dbReference type="PROSITE" id="PS00107">
    <property type="entry name" value="PROTEIN_KINASE_ATP"/>
    <property type="match status" value="1"/>
</dbReference>
<evidence type="ECO:0000256" key="4">
    <source>
        <dbReference type="ARBA" id="ARBA00022741"/>
    </source>
</evidence>
<keyword evidence="2" id="KW-0723">Serine/threonine-protein kinase</keyword>
<evidence type="ECO:0000256" key="6">
    <source>
        <dbReference type="ARBA" id="ARBA00022840"/>
    </source>
</evidence>
<evidence type="ECO:0000256" key="1">
    <source>
        <dbReference type="ARBA" id="ARBA00012513"/>
    </source>
</evidence>
<evidence type="ECO:0000313" key="11">
    <source>
        <dbReference type="EMBL" id="CAE6455250.1"/>
    </source>
</evidence>
<reference evidence="11" key="1">
    <citation type="submission" date="2021-01" db="EMBL/GenBank/DDBJ databases">
        <authorList>
            <person name="Kaushik A."/>
        </authorList>
    </citation>
    <scope>NUCLEOTIDE SEQUENCE</scope>
    <source>
        <strain evidence="11">AG1-1C</strain>
    </source>
</reference>
<name>A0A8H3BG99_9AGAM</name>
<evidence type="ECO:0000256" key="3">
    <source>
        <dbReference type="ARBA" id="ARBA00022679"/>
    </source>
</evidence>
<evidence type="ECO:0000256" key="2">
    <source>
        <dbReference type="ARBA" id="ARBA00022527"/>
    </source>
</evidence>
<comment type="caution">
    <text evidence="11">The sequence shown here is derived from an EMBL/GenBank/DDBJ whole genome shotgun (WGS) entry which is preliminary data.</text>
</comment>
<dbReference type="PANTHER" id="PTHR47634:SF9">
    <property type="entry name" value="PROTEIN KINASE DOMAIN-CONTAINING PROTEIN-RELATED"/>
    <property type="match status" value="1"/>
</dbReference>
<dbReference type="InterPro" id="IPR051334">
    <property type="entry name" value="SRPK"/>
</dbReference>
<comment type="catalytic activity">
    <reaction evidence="7">
        <text>L-threonyl-[protein] + ATP = O-phospho-L-threonyl-[protein] + ADP + H(+)</text>
        <dbReference type="Rhea" id="RHEA:46608"/>
        <dbReference type="Rhea" id="RHEA-COMP:11060"/>
        <dbReference type="Rhea" id="RHEA-COMP:11605"/>
        <dbReference type="ChEBI" id="CHEBI:15378"/>
        <dbReference type="ChEBI" id="CHEBI:30013"/>
        <dbReference type="ChEBI" id="CHEBI:30616"/>
        <dbReference type="ChEBI" id="CHEBI:61977"/>
        <dbReference type="ChEBI" id="CHEBI:456216"/>
        <dbReference type="EC" id="2.7.11.1"/>
    </reaction>
</comment>
<dbReference type="SUPFAM" id="SSF56112">
    <property type="entry name" value="Protein kinase-like (PK-like)"/>
    <property type="match status" value="1"/>
</dbReference>
<keyword evidence="6 9" id="KW-0067">ATP-binding</keyword>
<dbReference type="GO" id="GO:0000245">
    <property type="term" value="P:spliceosomal complex assembly"/>
    <property type="evidence" value="ECO:0007669"/>
    <property type="project" value="TreeGrafter"/>
</dbReference>